<dbReference type="GO" id="GO:0009002">
    <property type="term" value="F:serine-type D-Ala-D-Ala carboxypeptidase activity"/>
    <property type="evidence" value="ECO:0007669"/>
    <property type="project" value="UniProtKB-EC"/>
</dbReference>
<evidence type="ECO:0000256" key="1">
    <source>
        <dbReference type="ARBA" id="ARBA00003217"/>
    </source>
</evidence>
<evidence type="ECO:0000256" key="16">
    <source>
        <dbReference type="SAM" id="SignalP"/>
    </source>
</evidence>
<evidence type="ECO:0000256" key="8">
    <source>
        <dbReference type="ARBA" id="ARBA00022801"/>
    </source>
</evidence>
<keyword evidence="6" id="KW-0645">Protease</keyword>
<comment type="similarity">
    <text evidence="3 15">Belongs to the peptidase S11 family.</text>
</comment>
<evidence type="ECO:0000313" key="19">
    <source>
        <dbReference type="Proteomes" id="UP000599578"/>
    </source>
</evidence>
<proteinExistence type="inferred from homology"/>
<dbReference type="EC" id="3.4.16.4" evidence="4"/>
<dbReference type="GO" id="GO:0008360">
    <property type="term" value="P:regulation of cell shape"/>
    <property type="evidence" value="ECO:0007669"/>
    <property type="project" value="UniProtKB-KW"/>
</dbReference>
<evidence type="ECO:0000256" key="4">
    <source>
        <dbReference type="ARBA" id="ARBA00012448"/>
    </source>
</evidence>
<feature type="active site" evidence="13">
    <location>
        <position position="125"/>
    </location>
</feature>
<keyword evidence="11" id="KW-0961">Cell wall biogenesis/degradation</keyword>
<dbReference type="AlphaFoldDB" id="A0A917Z9R4"/>
<keyword evidence="5 18" id="KW-0121">Carboxypeptidase</keyword>
<evidence type="ECO:0000256" key="11">
    <source>
        <dbReference type="ARBA" id="ARBA00023316"/>
    </source>
</evidence>
<comment type="pathway">
    <text evidence="2">Cell wall biogenesis; peptidoglycan biosynthesis.</text>
</comment>
<dbReference type="InterPro" id="IPR015956">
    <property type="entry name" value="Peniciliin-bd_prot_C_sf"/>
</dbReference>
<evidence type="ECO:0000256" key="3">
    <source>
        <dbReference type="ARBA" id="ARBA00007164"/>
    </source>
</evidence>
<keyword evidence="9" id="KW-0133">Cell shape</keyword>
<feature type="active site" description="Acyl-ester intermediate" evidence="13">
    <location>
        <position position="65"/>
    </location>
</feature>
<feature type="domain" description="Peptidase S11 D-Ala-D-Ala carboxypeptidase A C-terminal" evidence="17">
    <location>
        <begin position="277"/>
        <end position="367"/>
    </location>
</feature>
<gene>
    <name evidence="18" type="primary">dacC</name>
    <name evidence="18" type="ORF">GCM10011348_11100</name>
</gene>
<keyword evidence="19" id="KW-1185">Reference proteome</keyword>
<feature type="active site" description="Proton acceptor" evidence="13">
    <location>
        <position position="68"/>
    </location>
</feature>
<dbReference type="SUPFAM" id="SSF56601">
    <property type="entry name" value="beta-lactamase/transpeptidase-like"/>
    <property type="match status" value="1"/>
</dbReference>
<evidence type="ECO:0000256" key="10">
    <source>
        <dbReference type="ARBA" id="ARBA00022984"/>
    </source>
</evidence>
<comment type="catalytic activity">
    <reaction evidence="12">
        <text>Preferential cleavage: (Ac)2-L-Lys-D-Ala-|-D-Ala. Also transpeptidation of peptidyl-alanyl moieties that are N-acyl substituents of D-alanine.</text>
        <dbReference type="EC" id="3.4.16.4"/>
    </reaction>
</comment>
<name>A0A917Z9R4_9GAMM</name>
<dbReference type="Pfam" id="PF07943">
    <property type="entry name" value="PBP5_C"/>
    <property type="match status" value="1"/>
</dbReference>
<dbReference type="PRINTS" id="PR00725">
    <property type="entry name" value="DADACBPTASE1"/>
</dbReference>
<evidence type="ECO:0000256" key="12">
    <source>
        <dbReference type="ARBA" id="ARBA00034000"/>
    </source>
</evidence>
<dbReference type="Gene3D" id="3.40.710.10">
    <property type="entry name" value="DD-peptidase/beta-lactamase superfamily"/>
    <property type="match status" value="1"/>
</dbReference>
<dbReference type="PANTHER" id="PTHR21581:SF6">
    <property type="entry name" value="TRAFFICKING PROTEIN PARTICLE COMPLEX SUBUNIT 12"/>
    <property type="match status" value="1"/>
</dbReference>
<feature type="signal peptide" evidence="16">
    <location>
        <begin position="1"/>
        <end position="26"/>
    </location>
</feature>
<evidence type="ECO:0000256" key="14">
    <source>
        <dbReference type="PIRSR" id="PIRSR618044-2"/>
    </source>
</evidence>
<dbReference type="PANTHER" id="PTHR21581">
    <property type="entry name" value="D-ALANYL-D-ALANINE CARBOXYPEPTIDASE"/>
    <property type="match status" value="1"/>
</dbReference>
<comment type="function">
    <text evidence="1">Removes C-terminal D-alanyl residues from sugar-peptide cell wall precursors.</text>
</comment>
<dbReference type="InterPro" id="IPR018044">
    <property type="entry name" value="Peptidase_S11"/>
</dbReference>
<dbReference type="GO" id="GO:0009252">
    <property type="term" value="P:peptidoglycan biosynthetic process"/>
    <property type="evidence" value="ECO:0007669"/>
    <property type="project" value="UniProtKB-KW"/>
</dbReference>
<evidence type="ECO:0000313" key="18">
    <source>
        <dbReference type="EMBL" id="GGO78653.1"/>
    </source>
</evidence>
<sequence length="387" mass="42592">MAYRLISKPFLYLFLFAFGLAGQLQAATMIPAAPQINATSYLVMDADTGEVLLSDRADEQFAPASLTKMMTSYIVEYELAKGNLSKDDMVPISVKAWRTEGSRMFVREGTSVKLIDLLKGIIIQSGNDASVAVAEHIGGSESAFADLMNQHASRLGMRNTHFVNATGLPADGHLSTAHDLAKLAAAIIKQFPETYPIYAEKYFTYNDIRQPNRNRLLWRDDSVDGLKTGHTEEAGYCLVASAKRDDMRLITVVLGTSSEEARAQETQKLLSYAFRYFRTHKLYDSGSPLNTAKVWGGSSDEVHLGLTEPLAVTVPRGQSEQLEASLDIDRVIEAPIALGQEFGKVRVTLNGETVREVPLVALEEVPAGGLLKRIWHSILLFFFSLIG</sequence>
<dbReference type="Proteomes" id="UP000599578">
    <property type="component" value="Unassembled WGS sequence"/>
</dbReference>
<evidence type="ECO:0000256" key="5">
    <source>
        <dbReference type="ARBA" id="ARBA00022645"/>
    </source>
</evidence>
<evidence type="ECO:0000256" key="13">
    <source>
        <dbReference type="PIRSR" id="PIRSR618044-1"/>
    </source>
</evidence>
<feature type="chain" id="PRO_5037091101" description="serine-type D-Ala-D-Ala carboxypeptidase" evidence="16">
    <location>
        <begin position="27"/>
        <end position="387"/>
    </location>
</feature>
<evidence type="ECO:0000256" key="7">
    <source>
        <dbReference type="ARBA" id="ARBA00022729"/>
    </source>
</evidence>
<evidence type="ECO:0000256" key="15">
    <source>
        <dbReference type="RuleBase" id="RU004016"/>
    </source>
</evidence>
<reference evidence="18 19" key="1">
    <citation type="journal article" date="2014" name="Int. J. Syst. Evol. Microbiol.">
        <title>Complete genome sequence of Corynebacterium casei LMG S-19264T (=DSM 44701T), isolated from a smear-ripened cheese.</title>
        <authorList>
            <consortium name="US DOE Joint Genome Institute (JGI-PGF)"/>
            <person name="Walter F."/>
            <person name="Albersmeier A."/>
            <person name="Kalinowski J."/>
            <person name="Ruckert C."/>
        </authorList>
    </citation>
    <scope>NUCLEOTIDE SEQUENCE [LARGE SCALE GENOMIC DNA]</scope>
    <source>
        <strain evidence="18 19">CGMCC 1.7286</strain>
    </source>
</reference>
<dbReference type="GO" id="GO:0006508">
    <property type="term" value="P:proteolysis"/>
    <property type="evidence" value="ECO:0007669"/>
    <property type="project" value="UniProtKB-KW"/>
</dbReference>
<dbReference type="InterPro" id="IPR001967">
    <property type="entry name" value="Peptidase_S11_N"/>
</dbReference>
<organism evidence="18 19">
    <name type="scientific">Marinobacterium nitratireducens</name>
    <dbReference type="NCBI Taxonomy" id="518897"/>
    <lineage>
        <taxon>Bacteria</taxon>
        <taxon>Pseudomonadati</taxon>
        <taxon>Pseudomonadota</taxon>
        <taxon>Gammaproteobacteria</taxon>
        <taxon>Oceanospirillales</taxon>
        <taxon>Oceanospirillaceae</taxon>
        <taxon>Marinobacterium</taxon>
    </lineage>
</organism>
<evidence type="ECO:0000256" key="9">
    <source>
        <dbReference type="ARBA" id="ARBA00022960"/>
    </source>
</evidence>
<keyword evidence="7 16" id="KW-0732">Signal</keyword>
<dbReference type="InterPro" id="IPR037167">
    <property type="entry name" value="Peptidase_S11_C_sf"/>
</dbReference>
<dbReference type="InterPro" id="IPR012338">
    <property type="entry name" value="Beta-lactam/transpept-like"/>
</dbReference>
<dbReference type="InterPro" id="IPR012907">
    <property type="entry name" value="Peptidase_S11_C"/>
</dbReference>
<dbReference type="GO" id="GO:0071555">
    <property type="term" value="P:cell wall organization"/>
    <property type="evidence" value="ECO:0007669"/>
    <property type="project" value="UniProtKB-KW"/>
</dbReference>
<protein>
    <recommendedName>
        <fullName evidence="4">serine-type D-Ala-D-Ala carboxypeptidase</fullName>
        <ecNumber evidence="4">3.4.16.4</ecNumber>
    </recommendedName>
</protein>
<evidence type="ECO:0000256" key="2">
    <source>
        <dbReference type="ARBA" id="ARBA00004752"/>
    </source>
</evidence>
<evidence type="ECO:0000256" key="6">
    <source>
        <dbReference type="ARBA" id="ARBA00022670"/>
    </source>
</evidence>
<keyword evidence="8" id="KW-0378">Hydrolase</keyword>
<dbReference type="EMBL" id="BMLT01000002">
    <property type="protein sequence ID" value="GGO78653.1"/>
    <property type="molecule type" value="Genomic_DNA"/>
</dbReference>
<dbReference type="Gene3D" id="2.60.410.10">
    <property type="entry name" value="D-Ala-D-Ala carboxypeptidase, C-terminal domain"/>
    <property type="match status" value="1"/>
</dbReference>
<dbReference type="Pfam" id="PF00768">
    <property type="entry name" value="Peptidase_S11"/>
    <property type="match status" value="1"/>
</dbReference>
<comment type="caution">
    <text evidence="18">The sequence shown here is derived from an EMBL/GenBank/DDBJ whole genome shotgun (WGS) entry which is preliminary data.</text>
</comment>
<feature type="binding site" evidence="14">
    <location>
        <position position="227"/>
    </location>
    <ligand>
        <name>substrate</name>
    </ligand>
</feature>
<accession>A0A917Z9R4</accession>
<dbReference type="SUPFAM" id="SSF69189">
    <property type="entry name" value="Penicillin-binding protein associated domain"/>
    <property type="match status" value="1"/>
</dbReference>
<evidence type="ECO:0000259" key="17">
    <source>
        <dbReference type="SMART" id="SM00936"/>
    </source>
</evidence>
<dbReference type="SMART" id="SM00936">
    <property type="entry name" value="PBP5_C"/>
    <property type="match status" value="1"/>
</dbReference>
<dbReference type="RefSeq" id="WP_188859209.1">
    <property type="nucleotide sequence ID" value="NZ_BMLT01000002.1"/>
</dbReference>
<keyword evidence="10" id="KW-0573">Peptidoglycan synthesis</keyword>